<feature type="transmembrane region" description="Helical" evidence="5">
    <location>
        <begin position="136"/>
        <end position="154"/>
    </location>
</feature>
<feature type="transmembrane region" description="Helical" evidence="5">
    <location>
        <begin position="52"/>
        <end position="72"/>
    </location>
</feature>
<dbReference type="Gene3D" id="1.20.1250.20">
    <property type="entry name" value="MFS general substrate transporter like domains"/>
    <property type="match status" value="2"/>
</dbReference>
<reference evidence="7 8" key="1">
    <citation type="journal article" date="2019" name="Int. J. Syst. Evol. Microbiol.">
        <title>Streptomyces cyaneochromogenes sp. nov., a blue pigment-producing actinomycete from manganese-contaminated soil.</title>
        <authorList>
            <person name="Tang X."/>
            <person name="Zhao J."/>
            <person name="Li K."/>
            <person name="Chen Z."/>
            <person name="Sun Y."/>
            <person name="Gao J."/>
        </authorList>
    </citation>
    <scope>NUCLEOTIDE SEQUENCE [LARGE SCALE GENOMIC DNA]</scope>
    <source>
        <strain evidence="7 8">MK-45</strain>
    </source>
</reference>
<dbReference type="PANTHER" id="PTHR23514">
    <property type="entry name" value="BYPASS OF STOP CODON PROTEIN 6"/>
    <property type="match status" value="1"/>
</dbReference>
<keyword evidence="2 5" id="KW-0812">Transmembrane</keyword>
<proteinExistence type="predicted"/>
<feature type="transmembrane region" description="Helical" evidence="5">
    <location>
        <begin position="243"/>
        <end position="263"/>
    </location>
</feature>
<dbReference type="SUPFAM" id="SSF103473">
    <property type="entry name" value="MFS general substrate transporter"/>
    <property type="match status" value="1"/>
</dbReference>
<dbReference type="Proteomes" id="UP000280298">
    <property type="component" value="Chromosome"/>
</dbReference>
<evidence type="ECO:0000259" key="6">
    <source>
        <dbReference type="PROSITE" id="PS50850"/>
    </source>
</evidence>
<feature type="transmembrane region" description="Helical" evidence="5">
    <location>
        <begin position="275"/>
        <end position="292"/>
    </location>
</feature>
<organism evidence="7 8">
    <name type="scientific">Streptomyces cyaneochromogenes</name>
    <dbReference type="NCBI Taxonomy" id="2496836"/>
    <lineage>
        <taxon>Bacteria</taxon>
        <taxon>Bacillati</taxon>
        <taxon>Actinomycetota</taxon>
        <taxon>Actinomycetes</taxon>
        <taxon>Kitasatosporales</taxon>
        <taxon>Streptomycetaceae</taxon>
        <taxon>Streptomyces</taxon>
    </lineage>
</organism>
<gene>
    <name evidence="7" type="ORF">EJ357_02070</name>
</gene>
<dbReference type="EMBL" id="CP034539">
    <property type="protein sequence ID" value="AZQ32384.1"/>
    <property type="molecule type" value="Genomic_DNA"/>
</dbReference>
<dbReference type="GO" id="GO:0022857">
    <property type="term" value="F:transmembrane transporter activity"/>
    <property type="evidence" value="ECO:0007669"/>
    <property type="project" value="InterPro"/>
</dbReference>
<dbReference type="InterPro" id="IPR020846">
    <property type="entry name" value="MFS_dom"/>
</dbReference>
<feature type="transmembrane region" description="Helical" evidence="5">
    <location>
        <begin position="298"/>
        <end position="322"/>
    </location>
</feature>
<accession>A0A3S9LZL3</accession>
<dbReference type="InterPro" id="IPR051788">
    <property type="entry name" value="MFS_Transporter"/>
</dbReference>
<sequence>MASSVRATSATGLRGSTVFLAFGAFGLLWGLYAAALPEIKANTGATDGELGTALACVGLAAAPAMFLVGRLLDRYGRPLAIGALFLFAAVAPLPTLADSTTTLVVTLLLFGFGSGACDVVINSLAATVEAETGGRVLNRAHALFSVGLLLGSVATSATRGSGVSTAWPLGGLAVLTVIGGWVLRGRLPERLSRAQQSDKSPRGRRIDPYVLAFGALAALAALVESGVQQWSAVFLEDGVGASPQLSGLAPGVFAGSMALGRLGGHWLSTRCSDRIVLLSSGLVSGLGVLVVSRSQEPLAALAGFAVAGAAISVAAPTVYSVAGRAAPAERRGAVIGLTASIGYVGLLLGPVVVGQVAEFTQLRTAIGSLVVVSLALSIAALLLRAAGRSQSPGS</sequence>
<dbReference type="Pfam" id="PF07690">
    <property type="entry name" value="MFS_1"/>
    <property type="match status" value="1"/>
</dbReference>
<evidence type="ECO:0000256" key="2">
    <source>
        <dbReference type="ARBA" id="ARBA00022692"/>
    </source>
</evidence>
<feature type="transmembrane region" description="Helical" evidence="5">
    <location>
        <begin position="334"/>
        <end position="353"/>
    </location>
</feature>
<feature type="transmembrane region" description="Helical" evidence="5">
    <location>
        <begin position="365"/>
        <end position="383"/>
    </location>
</feature>
<dbReference type="RefSeq" id="WP_126388020.1">
    <property type="nucleotide sequence ID" value="NZ_CP034539.1"/>
</dbReference>
<feature type="transmembrane region" description="Helical" evidence="5">
    <location>
        <begin position="166"/>
        <end position="185"/>
    </location>
</feature>
<dbReference type="AlphaFoldDB" id="A0A3S9LZL3"/>
<dbReference type="PROSITE" id="PS50850">
    <property type="entry name" value="MFS"/>
    <property type="match status" value="1"/>
</dbReference>
<dbReference type="OrthoDB" id="151222at2"/>
<evidence type="ECO:0000256" key="1">
    <source>
        <dbReference type="ARBA" id="ARBA00004651"/>
    </source>
</evidence>
<protein>
    <submittedName>
        <fullName evidence="7">MFS transporter</fullName>
    </submittedName>
</protein>
<feature type="transmembrane region" description="Helical" evidence="5">
    <location>
        <begin position="206"/>
        <end position="223"/>
    </location>
</feature>
<evidence type="ECO:0000256" key="5">
    <source>
        <dbReference type="SAM" id="Phobius"/>
    </source>
</evidence>
<evidence type="ECO:0000256" key="4">
    <source>
        <dbReference type="ARBA" id="ARBA00023136"/>
    </source>
</evidence>
<keyword evidence="4 5" id="KW-0472">Membrane</keyword>
<feature type="transmembrane region" description="Helical" evidence="5">
    <location>
        <begin position="103"/>
        <end position="124"/>
    </location>
</feature>
<dbReference type="GO" id="GO:0005886">
    <property type="term" value="C:plasma membrane"/>
    <property type="evidence" value="ECO:0007669"/>
    <property type="project" value="UniProtKB-SubCell"/>
</dbReference>
<dbReference type="InterPro" id="IPR011701">
    <property type="entry name" value="MFS"/>
</dbReference>
<dbReference type="CDD" id="cd17393">
    <property type="entry name" value="MFS_MosC_like"/>
    <property type="match status" value="1"/>
</dbReference>
<evidence type="ECO:0000313" key="8">
    <source>
        <dbReference type="Proteomes" id="UP000280298"/>
    </source>
</evidence>
<keyword evidence="3 5" id="KW-1133">Transmembrane helix</keyword>
<evidence type="ECO:0000256" key="3">
    <source>
        <dbReference type="ARBA" id="ARBA00022989"/>
    </source>
</evidence>
<feature type="domain" description="Major facilitator superfamily (MFS) profile" evidence="6">
    <location>
        <begin position="210"/>
        <end position="394"/>
    </location>
</feature>
<feature type="transmembrane region" description="Helical" evidence="5">
    <location>
        <begin position="12"/>
        <end position="32"/>
    </location>
</feature>
<dbReference type="PANTHER" id="PTHR23514:SF13">
    <property type="entry name" value="INNER MEMBRANE PROTEIN YBJJ"/>
    <property type="match status" value="1"/>
</dbReference>
<comment type="subcellular location">
    <subcellularLocation>
        <location evidence="1">Cell membrane</location>
        <topology evidence="1">Multi-pass membrane protein</topology>
    </subcellularLocation>
</comment>
<dbReference type="InterPro" id="IPR036259">
    <property type="entry name" value="MFS_trans_sf"/>
</dbReference>
<evidence type="ECO:0000313" key="7">
    <source>
        <dbReference type="EMBL" id="AZQ32384.1"/>
    </source>
</evidence>
<name>A0A3S9LZL3_9ACTN</name>
<dbReference type="KEGG" id="scya:EJ357_02070"/>
<keyword evidence="8" id="KW-1185">Reference proteome</keyword>
<feature type="transmembrane region" description="Helical" evidence="5">
    <location>
        <begin position="79"/>
        <end position="97"/>
    </location>
</feature>